<evidence type="ECO:0000313" key="3">
    <source>
        <dbReference type="Proteomes" id="UP000521017"/>
    </source>
</evidence>
<keyword evidence="1" id="KW-0732">Signal</keyword>
<protein>
    <recommendedName>
        <fullName evidence="4">Carboxypeptidase regulatory-like domain-containing protein</fullName>
    </recommendedName>
</protein>
<gene>
    <name evidence="2" type="ORF">HDF25_001583</name>
</gene>
<proteinExistence type="predicted"/>
<dbReference type="AlphaFoldDB" id="A0A7X0MI12"/>
<dbReference type="Proteomes" id="UP000521017">
    <property type="component" value="Unassembled WGS sequence"/>
</dbReference>
<reference evidence="2 3" key="1">
    <citation type="submission" date="2020-08" db="EMBL/GenBank/DDBJ databases">
        <title>Genomic Encyclopedia of Type Strains, Phase IV (KMG-V): Genome sequencing to study the core and pangenomes of soil and plant-associated prokaryotes.</title>
        <authorList>
            <person name="Whitman W."/>
        </authorList>
    </citation>
    <scope>NUCLEOTIDE SEQUENCE [LARGE SCALE GENOMIC DNA]</scope>
    <source>
        <strain evidence="2 3">M2T3</strain>
    </source>
</reference>
<dbReference type="SUPFAM" id="SSF117074">
    <property type="entry name" value="Hypothetical protein PA1324"/>
    <property type="match status" value="1"/>
</dbReference>
<comment type="caution">
    <text evidence="2">The sequence shown here is derived from an EMBL/GenBank/DDBJ whole genome shotgun (WGS) entry which is preliminary data.</text>
</comment>
<organism evidence="2 3">
    <name type="scientific">Pedobacter cryoconitis</name>
    <dbReference type="NCBI Taxonomy" id="188932"/>
    <lineage>
        <taxon>Bacteria</taxon>
        <taxon>Pseudomonadati</taxon>
        <taxon>Bacteroidota</taxon>
        <taxon>Sphingobacteriia</taxon>
        <taxon>Sphingobacteriales</taxon>
        <taxon>Sphingobacteriaceae</taxon>
        <taxon>Pedobacter</taxon>
    </lineage>
</organism>
<sequence>MISNKYLLAAGFIVCFAFTSRAQYVEKEPEQKVTTLYPQMKFDSVQARSALARGTGTIKGVAFTKPKTGFGYKAPLAGRIYANKMKVILYPVTPYFEEWYKLRKDKENYKSKDYKKRVYVYLSDAAYRFRLEAITNSQGEFTFPDMKPGKYFLTGNLSWDATGTYDQYTGSGYNNYGGTTDYYDRKSYTVNHQDRIEAFVEVKTDGEIVEMKLK</sequence>
<dbReference type="RefSeq" id="WP_184624182.1">
    <property type="nucleotide sequence ID" value="NZ_JACHCC010000004.1"/>
</dbReference>
<evidence type="ECO:0000256" key="1">
    <source>
        <dbReference type="SAM" id="SignalP"/>
    </source>
</evidence>
<dbReference type="EMBL" id="JACHCC010000004">
    <property type="protein sequence ID" value="MBB6499441.1"/>
    <property type="molecule type" value="Genomic_DNA"/>
</dbReference>
<accession>A0A7X0MI12</accession>
<feature type="chain" id="PRO_5031021746" description="Carboxypeptidase regulatory-like domain-containing protein" evidence="1">
    <location>
        <begin position="23"/>
        <end position="214"/>
    </location>
</feature>
<name>A0A7X0MI12_9SPHI</name>
<evidence type="ECO:0008006" key="4">
    <source>
        <dbReference type="Google" id="ProtNLM"/>
    </source>
</evidence>
<feature type="signal peptide" evidence="1">
    <location>
        <begin position="1"/>
        <end position="22"/>
    </location>
</feature>
<evidence type="ECO:0000313" key="2">
    <source>
        <dbReference type="EMBL" id="MBB6499441.1"/>
    </source>
</evidence>